<keyword evidence="2 4" id="KW-0378">Hydrolase</keyword>
<dbReference type="VEuPathDB" id="FungiDB:PYU1_G010266"/>
<dbReference type="InterPro" id="IPR012341">
    <property type="entry name" value="6hp_glycosidase-like_sf"/>
</dbReference>
<dbReference type="STRING" id="431595.K3WZ87"/>
<dbReference type="GO" id="GO:0004555">
    <property type="term" value="F:alpha,alpha-trehalase activity"/>
    <property type="evidence" value="ECO:0007669"/>
    <property type="project" value="UniProtKB-EC"/>
</dbReference>
<accession>K3WZ87</accession>
<dbReference type="GO" id="GO:0005993">
    <property type="term" value="P:trehalose catabolic process"/>
    <property type="evidence" value="ECO:0007669"/>
    <property type="project" value="TreeGrafter"/>
</dbReference>
<dbReference type="EC" id="3.2.1.28" evidence="4"/>
<evidence type="ECO:0000256" key="1">
    <source>
        <dbReference type="ARBA" id="ARBA00005615"/>
    </source>
</evidence>
<dbReference type="Pfam" id="PF01204">
    <property type="entry name" value="Trehalase"/>
    <property type="match status" value="1"/>
</dbReference>
<dbReference type="AlphaFoldDB" id="K3WZ87"/>
<reference evidence="5" key="3">
    <citation type="submission" date="2015-02" db="UniProtKB">
        <authorList>
            <consortium name="EnsemblProtists"/>
        </authorList>
    </citation>
    <scope>IDENTIFICATION</scope>
    <source>
        <strain evidence="5">DAOM BR144</strain>
    </source>
</reference>
<sequence>MAMMLKAPVQVLKLHLRTQSIERRRFPQHRIRRVVTVTIATRPAVPHETSTSTTATTSDDHHASCCRVTIPHPLAYPATNGEQELQQQLFAIYCCGRLLHDVQMNHVFADSKHFVDMPLKPMSNPATILQEYDEYIKSQGPRWMLLEQKERAVKLREFIDKHFDEPGADMTHVVPLDYQEEMEPPAIAAIENSAFREWAFQLHKLWKNLGRQPNPTVRSTFLHSKPVEHFQMHRKQNVLVVPGGRFRESYYWDSFWIVEGLLVSNMKETARSVVNNLLEYVAEFGFVPNGGRIYYLTRSQPPMLSEMVRLVATVDQDDADFSPSSPSSLSSFFEPPAEAAKYDLAYLQAVVPILEKEYAFWMQTGPSGHAVEVEPPVKRPRRGSIISVREPEKPIPKGKTFLLNRYVAHTDAPRPESFREDYHDADSHFGDRHKRHDTCETRAKKTQFYNEVIAGAESGWDFSARWFKDHRTLITSDTSNIIPVDLNVIMYKFEQNLALFHTLLWNDKAAAFFKDAAARRAEAMHAILWNDLHQSWRDYLLDQRVHSTMVCVSDYSPLWVPGCGSLDTTTEAGKERVENIIESLRNSGLIQVGGIQSTTKATGQQWDAPNAWPPAQDIIIEGLLAVDTKESVELATDLMRTWVKAGFTAWQRTGLMFEKYNSTELGSIGQGGEYIPQFGFGWTNGVILKYLAKYQHLLEGLDAAN</sequence>
<dbReference type="PANTHER" id="PTHR23403">
    <property type="entry name" value="TREHALASE"/>
    <property type="match status" value="1"/>
</dbReference>
<dbReference type="PRINTS" id="PR00744">
    <property type="entry name" value="GLHYDRLASE37"/>
</dbReference>
<proteinExistence type="inferred from homology"/>
<evidence type="ECO:0000256" key="4">
    <source>
        <dbReference type="RuleBase" id="RU361180"/>
    </source>
</evidence>
<evidence type="ECO:0000313" key="6">
    <source>
        <dbReference type="Proteomes" id="UP000019132"/>
    </source>
</evidence>
<evidence type="ECO:0000313" key="5">
    <source>
        <dbReference type="EnsemblProtists" id="PYU1_T010286"/>
    </source>
</evidence>
<dbReference type="HOGENOM" id="CLU_006451_4_2_1"/>
<dbReference type="SUPFAM" id="SSF48208">
    <property type="entry name" value="Six-hairpin glycosidases"/>
    <property type="match status" value="1"/>
</dbReference>
<dbReference type="InParanoid" id="K3WZ87"/>
<comment type="catalytic activity">
    <reaction evidence="4">
        <text>alpha,alpha-trehalose + H2O = alpha-D-glucose + beta-D-glucose</text>
        <dbReference type="Rhea" id="RHEA:32675"/>
        <dbReference type="ChEBI" id="CHEBI:15377"/>
        <dbReference type="ChEBI" id="CHEBI:15903"/>
        <dbReference type="ChEBI" id="CHEBI:16551"/>
        <dbReference type="ChEBI" id="CHEBI:17925"/>
        <dbReference type="EC" id="3.2.1.28"/>
    </reaction>
</comment>
<dbReference type="eggNOG" id="KOG0602">
    <property type="taxonomic scope" value="Eukaryota"/>
</dbReference>
<keyword evidence="6" id="KW-1185">Reference proteome</keyword>
<dbReference type="InterPro" id="IPR001661">
    <property type="entry name" value="Glyco_hydro_37"/>
</dbReference>
<dbReference type="Gene3D" id="1.50.10.10">
    <property type="match status" value="1"/>
</dbReference>
<dbReference type="OMA" id="DAPFGWA"/>
<name>K3WZ87_GLOUD</name>
<dbReference type="PROSITE" id="PS00928">
    <property type="entry name" value="TREHALASE_2"/>
    <property type="match status" value="1"/>
</dbReference>
<dbReference type="Proteomes" id="UP000019132">
    <property type="component" value="Unassembled WGS sequence"/>
</dbReference>
<dbReference type="PANTHER" id="PTHR23403:SF1">
    <property type="entry name" value="TREHALASE"/>
    <property type="match status" value="1"/>
</dbReference>
<dbReference type="EMBL" id="GL376602">
    <property type="status" value="NOT_ANNOTATED_CDS"/>
    <property type="molecule type" value="Genomic_DNA"/>
</dbReference>
<reference evidence="6" key="2">
    <citation type="submission" date="2010-04" db="EMBL/GenBank/DDBJ databases">
        <authorList>
            <person name="Buell R."/>
            <person name="Hamilton J."/>
            <person name="Hostetler J."/>
        </authorList>
    </citation>
    <scope>NUCLEOTIDE SEQUENCE [LARGE SCALE GENOMIC DNA]</scope>
    <source>
        <strain evidence="6">DAOM:BR144</strain>
    </source>
</reference>
<keyword evidence="3 4" id="KW-0326">Glycosidase</keyword>
<dbReference type="EnsemblProtists" id="PYU1_T010286">
    <property type="protein sequence ID" value="PYU1_T010286"/>
    <property type="gene ID" value="PYU1_G010266"/>
</dbReference>
<evidence type="ECO:0000256" key="2">
    <source>
        <dbReference type="ARBA" id="ARBA00022801"/>
    </source>
</evidence>
<reference evidence="6" key="1">
    <citation type="journal article" date="2010" name="Genome Biol.">
        <title>Genome sequence of the necrotrophic plant pathogen Pythium ultimum reveals original pathogenicity mechanisms and effector repertoire.</title>
        <authorList>
            <person name="Levesque C.A."/>
            <person name="Brouwer H."/>
            <person name="Cano L."/>
            <person name="Hamilton J.P."/>
            <person name="Holt C."/>
            <person name="Huitema E."/>
            <person name="Raffaele S."/>
            <person name="Robideau G.P."/>
            <person name="Thines M."/>
            <person name="Win J."/>
            <person name="Zerillo M.M."/>
            <person name="Beakes G.W."/>
            <person name="Boore J.L."/>
            <person name="Busam D."/>
            <person name="Dumas B."/>
            <person name="Ferriera S."/>
            <person name="Fuerstenberg S.I."/>
            <person name="Gachon C.M."/>
            <person name="Gaulin E."/>
            <person name="Govers F."/>
            <person name="Grenville-Briggs L."/>
            <person name="Horner N."/>
            <person name="Hostetler J."/>
            <person name="Jiang R.H."/>
            <person name="Johnson J."/>
            <person name="Krajaejun T."/>
            <person name="Lin H."/>
            <person name="Meijer H.J."/>
            <person name="Moore B."/>
            <person name="Morris P."/>
            <person name="Phuntmart V."/>
            <person name="Puiu D."/>
            <person name="Shetty J."/>
            <person name="Stajich J.E."/>
            <person name="Tripathy S."/>
            <person name="Wawra S."/>
            <person name="van West P."/>
            <person name="Whitty B.R."/>
            <person name="Coutinho P.M."/>
            <person name="Henrissat B."/>
            <person name="Martin F."/>
            <person name="Thomas P.D."/>
            <person name="Tyler B.M."/>
            <person name="De Vries R.P."/>
            <person name="Kamoun S."/>
            <person name="Yandell M."/>
            <person name="Tisserat N."/>
            <person name="Buell C.R."/>
        </authorList>
    </citation>
    <scope>NUCLEOTIDE SEQUENCE</scope>
    <source>
        <strain evidence="6">DAOM:BR144</strain>
    </source>
</reference>
<protein>
    <recommendedName>
        <fullName evidence="4">Trehalase</fullName>
        <ecNumber evidence="4">3.2.1.28</ecNumber>
    </recommendedName>
    <alternativeName>
        <fullName evidence="4">Alpha-trehalose glucohydrolase</fullName>
    </alternativeName>
</protein>
<organism evidence="5 6">
    <name type="scientific">Globisporangium ultimum (strain ATCC 200006 / CBS 805.95 / DAOM BR144)</name>
    <name type="common">Pythium ultimum</name>
    <dbReference type="NCBI Taxonomy" id="431595"/>
    <lineage>
        <taxon>Eukaryota</taxon>
        <taxon>Sar</taxon>
        <taxon>Stramenopiles</taxon>
        <taxon>Oomycota</taxon>
        <taxon>Peronosporomycetes</taxon>
        <taxon>Pythiales</taxon>
        <taxon>Pythiaceae</taxon>
        <taxon>Globisporangium</taxon>
    </lineage>
</organism>
<comment type="similarity">
    <text evidence="1 4">Belongs to the glycosyl hydrolase 37 family.</text>
</comment>
<dbReference type="InterPro" id="IPR018232">
    <property type="entry name" value="Glyco_hydro_37_CS"/>
</dbReference>
<dbReference type="InterPro" id="IPR008928">
    <property type="entry name" value="6-hairpin_glycosidase_sf"/>
</dbReference>
<evidence type="ECO:0000256" key="3">
    <source>
        <dbReference type="ARBA" id="ARBA00023295"/>
    </source>
</evidence>